<dbReference type="GO" id="GO:0004622">
    <property type="term" value="F:phosphatidylcholine lysophospholipase activity"/>
    <property type="evidence" value="ECO:0007669"/>
    <property type="project" value="TreeGrafter"/>
</dbReference>
<dbReference type="InterPro" id="IPR013830">
    <property type="entry name" value="SGNH_hydro"/>
</dbReference>
<evidence type="ECO:0000259" key="1">
    <source>
        <dbReference type="Pfam" id="PF13472"/>
    </source>
</evidence>
<dbReference type="PANTHER" id="PTHR30383:SF5">
    <property type="entry name" value="SGNH HYDROLASE-TYPE ESTERASE DOMAIN-CONTAINING PROTEIN"/>
    <property type="match status" value="1"/>
</dbReference>
<feature type="domain" description="SGNH hydrolase-type esterase" evidence="1">
    <location>
        <begin position="17"/>
        <end position="196"/>
    </location>
</feature>
<dbReference type="SUPFAM" id="SSF52266">
    <property type="entry name" value="SGNH hydrolase"/>
    <property type="match status" value="1"/>
</dbReference>
<dbReference type="InterPro" id="IPR036514">
    <property type="entry name" value="SGNH_hydro_sf"/>
</dbReference>
<proteinExistence type="predicted"/>
<dbReference type="CDD" id="cd00229">
    <property type="entry name" value="SGNH_hydrolase"/>
    <property type="match status" value="1"/>
</dbReference>
<evidence type="ECO:0000313" key="2">
    <source>
        <dbReference type="EMBL" id="RST77411.1"/>
    </source>
</evidence>
<dbReference type="Proteomes" id="UP000287156">
    <property type="component" value="Unassembled WGS sequence"/>
</dbReference>
<sequence>MFKKNRYNLSGKKWLIIGDSITDKRHHPKTKKYHEYISEKTGCEVLEYGVSGSGFTVKESFLERLQRTPLDVDYITVFGGTNDFRLGSKTLGVFQDRNSESFYGCLHSFFQALIKKYPTKQLSVITPLPRWRESEGLWNSRGETLKQYAEAVKEVTSFYGIPCKDMYSEGGIYAKNPVFLSAYMPDGLHPNSEGHRYFHNKILTFMESL</sequence>
<dbReference type="Gene3D" id="3.40.50.1110">
    <property type="entry name" value="SGNH hydrolase"/>
    <property type="match status" value="1"/>
</dbReference>
<dbReference type="InterPro" id="IPR051532">
    <property type="entry name" value="Ester_Hydrolysis_Enzymes"/>
</dbReference>
<dbReference type="PANTHER" id="PTHR30383">
    <property type="entry name" value="THIOESTERASE 1/PROTEASE 1/LYSOPHOSPHOLIPASE L1"/>
    <property type="match status" value="1"/>
</dbReference>
<dbReference type="AlphaFoldDB" id="A0A429Y7L1"/>
<dbReference type="RefSeq" id="WP_126047378.1">
    <property type="nucleotide sequence ID" value="NZ_QYTV02000001.1"/>
</dbReference>
<comment type="caution">
    <text evidence="2">The sequence shown here is derived from an EMBL/GenBank/DDBJ whole genome shotgun (WGS) entry which is preliminary data.</text>
</comment>
<name>A0A429Y7L1_9BACI</name>
<gene>
    <name evidence="2" type="ORF">D4T97_002685</name>
</gene>
<evidence type="ECO:0000313" key="3">
    <source>
        <dbReference type="Proteomes" id="UP000287156"/>
    </source>
</evidence>
<organism evidence="2 3">
    <name type="scientific">Siminovitchia acidinfaciens</name>
    <dbReference type="NCBI Taxonomy" id="2321395"/>
    <lineage>
        <taxon>Bacteria</taxon>
        <taxon>Bacillati</taxon>
        <taxon>Bacillota</taxon>
        <taxon>Bacilli</taxon>
        <taxon>Bacillales</taxon>
        <taxon>Bacillaceae</taxon>
        <taxon>Siminovitchia</taxon>
    </lineage>
</organism>
<dbReference type="OrthoDB" id="2060945at2"/>
<dbReference type="Pfam" id="PF13472">
    <property type="entry name" value="Lipase_GDSL_2"/>
    <property type="match status" value="1"/>
</dbReference>
<keyword evidence="2" id="KW-0378">Hydrolase</keyword>
<reference evidence="2" key="1">
    <citation type="submission" date="2018-12" db="EMBL/GenBank/DDBJ databases">
        <authorList>
            <person name="Sun L."/>
            <person name="Chen Z."/>
        </authorList>
    </citation>
    <scope>NUCLEOTIDE SEQUENCE [LARGE SCALE GENOMIC DNA]</scope>
    <source>
        <strain evidence="2">3-2-2</strain>
    </source>
</reference>
<accession>A0A429Y7L1</accession>
<keyword evidence="3" id="KW-1185">Reference proteome</keyword>
<protein>
    <submittedName>
        <fullName evidence="2">SGNH/GDSL hydrolase family protein</fullName>
    </submittedName>
</protein>
<dbReference type="EMBL" id="QYTV02000001">
    <property type="protein sequence ID" value="RST77411.1"/>
    <property type="molecule type" value="Genomic_DNA"/>
</dbReference>